<organism evidence="2 3">
    <name type="scientific">Paraburkholderia steynii</name>
    <dbReference type="NCBI Taxonomy" id="1245441"/>
    <lineage>
        <taxon>Bacteria</taxon>
        <taxon>Pseudomonadati</taxon>
        <taxon>Pseudomonadota</taxon>
        <taxon>Betaproteobacteria</taxon>
        <taxon>Burkholderiales</taxon>
        <taxon>Burkholderiaceae</taxon>
        <taxon>Paraburkholderia</taxon>
    </lineage>
</organism>
<dbReference type="SUPFAM" id="SSF53649">
    <property type="entry name" value="Alkaline phosphatase-like"/>
    <property type="match status" value="1"/>
</dbReference>
<feature type="chain" id="PRO_5031141607" evidence="1">
    <location>
        <begin position="26"/>
        <end position="552"/>
    </location>
</feature>
<dbReference type="Proteomes" id="UP000198900">
    <property type="component" value="Unassembled WGS sequence"/>
</dbReference>
<keyword evidence="3" id="KW-1185">Reference proteome</keyword>
<comment type="caution">
    <text evidence="2">The sequence shown here is derived from an EMBL/GenBank/DDBJ whole genome shotgun (WGS) entry which is preliminary data.</text>
</comment>
<keyword evidence="1" id="KW-0732">Signal</keyword>
<evidence type="ECO:0000313" key="3">
    <source>
        <dbReference type="Proteomes" id="UP000198900"/>
    </source>
</evidence>
<feature type="signal peptide" evidence="1">
    <location>
        <begin position="1"/>
        <end position="25"/>
    </location>
</feature>
<dbReference type="AlphaFoldDB" id="A0A7Z7B2R4"/>
<dbReference type="GO" id="GO:0016787">
    <property type="term" value="F:hydrolase activity"/>
    <property type="evidence" value="ECO:0007669"/>
    <property type="project" value="UniProtKB-ARBA"/>
</dbReference>
<name>A0A7Z7B2R4_9BURK</name>
<dbReference type="PANTHER" id="PTHR10151:SF120">
    <property type="entry name" value="BIS(5'-ADENOSYL)-TRIPHOSPHATASE"/>
    <property type="match status" value="1"/>
</dbReference>
<sequence>MSRLIRQMGAGILAATIAVPMVVHAGDDKEHDHEHRDNDVRRVLLISVDGLHEQDVARCIAANTCPNMALLAKSGVTYSNAYTPGLSDSFPGLAALVTGGSPKSAGLFYDVSYDRTLYAPSDTTCQGKQGWNVVFDETTGIDAENGGALTHLDGGGAFNPQAIPHAKTNGVCVPVYPHNYVKTNTIFEAVKQHLHGARTAWADKHAWGYDWLNGPSGKGVDDLSRTEINSIDPATGTNYTDAYAHTEQFDNLHVQSIINEIDGKDSTGQQNAAVPTLFGTNFQTLSVAQKAPVASGGGYLDASFTPGKQVAAAIGYVDDALGKMVDALKSKDLAKSTMVIVTAKHGQSPSDHTKLVKNGDMLVSLLEAHNYLDPNGHFGQNSTTTGNLNDGTGLVGTGLAQTDDVGLIWLRDQSQVQDVVSTLKANLGCNAPGICADGPQAYILSGPRLAAQFGDPASGRTPDIIVQPNPGVIYTSSKAKDEEHGGNAPDDSHLGLIVAYPDGHHHERHVDRRVTTTQVAPTILRALGVDPASLQSVRLEGTRPLPGLGEDD</sequence>
<gene>
    <name evidence="2" type="ORF">SAMN04487926_103402</name>
</gene>
<protein>
    <submittedName>
        <fullName evidence="2">Type I phosphodiesterase / nucleotide pyrophosphatase</fullName>
    </submittedName>
</protein>
<proteinExistence type="predicted"/>
<evidence type="ECO:0000256" key="1">
    <source>
        <dbReference type="SAM" id="SignalP"/>
    </source>
</evidence>
<reference evidence="2" key="1">
    <citation type="submission" date="2016-10" db="EMBL/GenBank/DDBJ databases">
        <authorList>
            <person name="Varghese N."/>
            <person name="Submissions S."/>
        </authorList>
    </citation>
    <scope>NUCLEOTIDE SEQUENCE [LARGE SCALE GENOMIC DNA]</scope>
    <source>
        <strain evidence="2">YR281</strain>
    </source>
</reference>
<evidence type="ECO:0000313" key="2">
    <source>
        <dbReference type="EMBL" id="SDH29926.1"/>
    </source>
</evidence>
<dbReference type="InterPro" id="IPR017850">
    <property type="entry name" value="Alkaline_phosphatase_core_sf"/>
</dbReference>
<dbReference type="Pfam" id="PF01663">
    <property type="entry name" value="Phosphodiest"/>
    <property type="match status" value="1"/>
</dbReference>
<dbReference type="InterPro" id="IPR002591">
    <property type="entry name" value="Phosphodiest/P_Trfase"/>
</dbReference>
<dbReference type="PANTHER" id="PTHR10151">
    <property type="entry name" value="ECTONUCLEOTIDE PYROPHOSPHATASE/PHOSPHODIESTERASE"/>
    <property type="match status" value="1"/>
</dbReference>
<accession>A0A7Z7B2R4</accession>
<dbReference type="Gene3D" id="3.40.720.10">
    <property type="entry name" value="Alkaline Phosphatase, subunit A"/>
    <property type="match status" value="1"/>
</dbReference>
<dbReference type="EMBL" id="FNDI01000003">
    <property type="protein sequence ID" value="SDH29926.1"/>
    <property type="molecule type" value="Genomic_DNA"/>
</dbReference>